<protein>
    <recommendedName>
        <fullName evidence="4">DUF4893 domain-containing protein</fullName>
    </recommendedName>
</protein>
<dbReference type="AlphaFoldDB" id="A0A6I6L2L5"/>
<dbReference type="EMBL" id="CP035733">
    <property type="protein sequence ID" value="QGY79845.1"/>
    <property type="molecule type" value="Genomic_DNA"/>
</dbReference>
<organism evidence="2 3">
    <name type="scientific">Sphingorhabdus lacus</name>
    <dbReference type="NCBI Taxonomy" id="392610"/>
    <lineage>
        <taxon>Bacteria</taxon>
        <taxon>Pseudomonadati</taxon>
        <taxon>Pseudomonadota</taxon>
        <taxon>Alphaproteobacteria</taxon>
        <taxon>Sphingomonadales</taxon>
        <taxon>Sphingomonadaceae</taxon>
        <taxon>Sphingorhabdus</taxon>
    </lineage>
</organism>
<feature type="signal peptide" evidence="1">
    <location>
        <begin position="1"/>
        <end position="21"/>
    </location>
</feature>
<evidence type="ECO:0000256" key="1">
    <source>
        <dbReference type="SAM" id="SignalP"/>
    </source>
</evidence>
<feature type="chain" id="PRO_5026171701" description="DUF4893 domain-containing protein" evidence="1">
    <location>
        <begin position="22"/>
        <end position="134"/>
    </location>
</feature>
<sequence>MTIFRSSTAALAVCFSMLAVADAGHSQPRSHVEEMLMLDVDTAKQKLENWIGANRGGEAAVSQDLLDAGFAPDKGSPQCRFYSYYRKTGEDGSARTSSIALCDAPRDAMVLVLDMLPHAKRQWTGQMSKEKVRK</sequence>
<evidence type="ECO:0000313" key="3">
    <source>
        <dbReference type="Proteomes" id="UP000428803"/>
    </source>
</evidence>
<keyword evidence="3" id="KW-1185">Reference proteome</keyword>
<reference evidence="3" key="1">
    <citation type="submission" date="2019-01" db="EMBL/GenBank/DDBJ databases">
        <title>Sphingorhabdus lacus sp.nov., isolated from an oligotrophic freshwater lake.</title>
        <authorList>
            <person name="Park M."/>
        </authorList>
    </citation>
    <scope>NUCLEOTIDE SEQUENCE [LARGE SCALE GENOMIC DNA]</scope>
    <source>
        <strain evidence="3">IMCC1753</strain>
    </source>
</reference>
<evidence type="ECO:0008006" key="4">
    <source>
        <dbReference type="Google" id="ProtNLM"/>
    </source>
</evidence>
<accession>A0A6I6L2L5</accession>
<evidence type="ECO:0000313" key="2">
    <source>
        <dbReference type="EMBL" id="QGY79845.1"/>
    </source>
</evidence>
<gene>
    <name evidence="2" type="ORF">EUU25_03975</name>
</gene>
<keyword evidence="1" id="KW-0732">Signal</keyword>
<name>A0A6I6L2L5_9SPHN</name>
<dbReference type="Proteomes" id="UP000428803">
    <property type="component" value="Chromosome"/>
</dbReference>
<dbReference type="OrthoDB" id="9861348at2"/>
<dbReference type="RefSeq" id="WP_158898494.1">
    <property type="nucleotide sequence ID" value="NZ_CP035733.1"/>
</dbReference>
<proteinExistence type="predicted"/>
<dbReference type="KEGG" id="slaa:EUU25_03975"/>